<proteinExistence type="predicted"/>
<dbReference type="Proteomes" id="UP001162030">
    <property type="component" value="Chromosome"/>
</dbReference>
<protein>
    <submittedName>
        <fullName evidence="1">Uncharacterized protein</fullName>
    </submittedName>
</protein>
<evidence type="ECO:0000313" key="2">
    <source>
        <dbReference type="Proteomes" id="UP001162030"/>
    </source>
</evidence>
<reference evidence="1 2" key="1">
    <citation type="submission" date="2023-03" db="EMBL/GenBank/DDBJ databases">
        <authorList>
            <person name="Pearce D."/>
        </authorList>
    </citation>
    <scope>NUCLEOTIDE SEQUENCE [LARGE SCALE GENOMIC DNA]</scope>
    <source>
        <strain evidence="1">Msz</strain>
    </source>
</reference>
<evidence type="ECO:0000313" key="1">
    <source>
        <dbReference type="EMBL" id="CAI8721754.1"/>
    </source>
</evidence>
<dbReference type="EMBL" id="OX458333">
    <property type="protein sequence ID" value="CAI8721754.1"/>
    <property type="molecule type" value="Genomic_DNA"/>
</dbReference>
<keyword evidence="2" id="KW-1185">Reference proteome</keyword>
<name>A0ABN8WZS1_9GAMM</name>
<sequence length="127" mass="13668">MPIMHSILRSVAVGRLISYPRLSASLKKMAAVDAAWNQIAGKGHPSDNAVVARLLHKSPDVAPLRVAIERHGYEFSGLSVEKVWVTSVNGLRLPYDAILWLVVEQKNSVIQPCVPSDGPYPAASGSA</sequence>
<accession>A0ABN8WZS1</accession>
<organism evidence="1 2">
    <name type="scientific">Methylocaldum szegediense</name>
    <dbReference type="NCBI Taxonomy" id="73780"/>
    <lineage>
        <taxon>Bacteria</taxon>
        <taxon>Pseudomonadati</taxon>
        <taxon>Pseudomonadota</taxon>
        <taxon>Gammaproteobacteria</taxon>
        <taxon>Methylococcales</taxon>
        <taxon>Methylococcaceae</taxon>
        <taxon>Methylocaldum</taxon>
    </lineage>
</organism>
<gene>
    <name evidence="1" type="ORF">MSZNOR_0106</name>
</gene>